<dbReference type="Pfam" id="PF01464">
    <property type="entry name" value="SLT"/>
    <property type="match status" value="1"/>
</dbReference>
<evidence type="ECO:0000256" key="1">
    <source>
        <dbReference type="ARBA" id="ARBA00007734"/>
    </source>
</evidence>
<dbReference type="InterPro" id="IPR008258">
    <property type="entry name" value="Transglycosylase_SLT_dom_1"/>
</dbReference>
<dbReference type="CDD" id="cd13401">
    <property type="entry name" value="Slt70-like"/>
    <property type="match status" value="1"/>
</dbReference>
<evidence type="ECO:0000259" key="4">
    <source>
        <dbReference type="Pfam" id="PF01464"/>
    </source>
</evidence>
<dbReference type="InterPro" id="IPR012289">
    <property type="entry name" value="Lytic_TGlycosylase_superhlx_L"/>
</dbReference>
<keyword evidence="7" id="KW-1185">Reference proteome</keyword>
<dbReference type="Pfam" id="PF14718">
    <property type="entry name" value="SLT_L"/>
    <property type="match status" value="1"/>
</dbReference>
<comment type="caution">
    <text evidence="6">The sequence shown here is derived from an EMBL/GenBank/DDBJ whole genome shotgun (WGS) entry which is preliminary data.</text>
</comment>
<dbReference type="InterPro" id="IPR000189">
    <property type="entry name" value="Transglyc_AS"/>
</dbReference>
<evidence type="ECO:0000259" key="5">
    <source>
        <dbReference type="Pfam" id="PF14718"/>
    </source>
</evidence>
<dbReference type="PANTHER" id="PTHR37423">
    <property type="entry name" value="SOLUBLE LYTIC MUREIN TRANSGLYCOSYLASE-RELATED"/>
    <property type="match status" value="1"/>
</dbReference>
<dbReference type="SUPFAM" id="SSF48435">
    <property type="entry name" value="Bacterial muramidases"/>
    <property type="match status" value="1"/>
</dbReference>
<comment type="similarity">
    <text evidence="1">Belongs to the transglycosylase Slt family.</text>
</comment>
<evidence type="ECO:0000256" key="3">
    <source>
        <dbReference type="SAM" id="SignalP"/>
    </source>
</evidence>
<gene>
    <name evidence="6" type="ORF">VVD49_06270</name>
</gene>
<name>A0ABU6K2R1_9RHOO</name>
<dbReference type="Gene3D" id="1.10.1240.20">
    <property type="entry name" value="Lytic transglycosylase, superhelical linker domain"/>
    <property type="match status" value="1"/>
</dbReference>
<dbReference type="Gene3D" id="1.10.530.10">
    <property type="match status" value="1"/>
</dbReference>
<keyword evidence="2 3" id="KW-0732">Signal</keyword>
<accession>A0ABU6K2R1</accession>
<organism evidence="6 7">
    <name type="scientific">Uliginosibacterium silvisoli</name>
    <dbReference type="NCBI Taxonomy" id="3114758"/>
    <lineage>
        <taxon>Bacteria</taxon>
        <taxon>Pseudomonadati</taxon>
        <taxon>Pseudomonadota</taxon>
        <taxon>Betaproteobacteria</taxon>
        <taxon>Rhodocyclales</taxon>
        <taxon>Zoogloeaceae</taxon>
        <taxon>Uliginosibacterium</taxon>
    </lineage>
</organism>
<reference evidence="6 7" key="1">
    <citation type="submission" date="2024-01" db="EMBL/GenBank/DDBJ databases">
        <title>Uliginosibacterium soil sp. nov.</title>
        <authorList>
            <person name="Lv Y."/>
        </authorList>
    </citation>
    <scope>NUCLEOTIDE SEQUENCE [LARGE SCALE GENOMIC DNA]</scope>
    <source>
        <strain evidence="6 7">H3</strain>
    </source>
</reference>
<feature type="chain" id="PRO_5047180868" evidence="3">
    <location>
        <begin position="32"/>
        <end position="665"/>
    </location>
</feature>
<evidence type="ECO:0000256" key="2">
    <source>
        <dbReference type="ARBA" id="ARBA00022729"/>
    </source>
</evidence>
<dbReference type="RefSeq" id="WP_327598279.1">
    <property type="nucleotide sequence ID" value="NZ_JAYXHS010000001.1"/>
</dbReference>
<dbReference type="Proteomes" id="UP001331561">
    <property type="component" value="Unassembled WGS sequence"/>
</dbReference>
<protein>
    <submittedName>
        <fullName evidence="6">Transglycosylase SLT domain-containing protein</fullName>
    </submittedName>
</protein>
<dbReference type="PROSITE" id="PS00922">
    <property type="entry name" value="TRANSGLYCOSYLASE"/>
    <property type="match status" value="1"/>
</dbReference>
<feature type="signal peptide" evidence="3">
    <location>
        <begin position="1"/>
        <end position="31"/>
    </location>
</feature>
<sequence>MRAWYASRPLLCLPLLVTSVATSLASAQAGAQPVAPIDRNDDARILAAYDAATRGDTSRLEQMLATPGKHPLEPYVGYWLLTTRVARIGEPLPMQAIRDFLQLNDGTLVAERLRADWLKRLGREGQWQIFNDEYARLQQPDAELLCDAVKARGSAAEPALKMLEAQWQTLGDVMDACAAPLQMLVDAGRKSGEDIQWRLRRMVELNKLAAARQTAAMLPDGLAPDAGALGRAFDNPLQYLASPAARGAMSRPARELVLAAVARAARSDARTTLTRWRALEDTHYSAAERGYAIGQIAWGAALAQMPEAVQWFASARELAPGMPMGDEQMAWQMRSALRAGDWTAVQASLDAMTQAQRNLPEWTYWQGRALSQQNKTAEARVFYERLAGEPHFYGILSAEALGRSINWPLAAVPPTVLEMSRVEENVAVQRALALFRLDQRSLALREWSWGMRGADDRTLLATSDYARRMGLFDRAINAAERTRQQHDYSLRYLAPYYDIFSRESRVRGLDLHWVYGLTRQESRFDPVARSSVGAQGLMQIMPATGKMVARQVGMQGFSVSLLAQTEPNIQLGTAYLRSVLDSLYSSPVMATAGYNAGPGRAKRWRDSKPLEGAIYAESIPITETRDYVKKVMANAVAYAVVLDGKPVSLTRLLGTVPGEALADAR</sequence>
<dbReference type="InterPro" id="IPR037061">
    <property type="entry name" value="Lytic_TGlycoase_superhlx_L_sf"/>
</dbReference>
<dbReference type="InterPro" id="IPR008939">
    <property type="entry name" value="Lytic_TGlycosylase_superhlx_U"/>
</dbReference>
<dbReference type="InterPro" id="IPR023346">
    <property type="entry name" value="Lysozyme-like_dom_sf"/>
</dbReference>
<evidence type="ECO:0000313" key="7">
    <source>
        <dbReference type="Proteomes" id="UP001331561"/>
    </source>
</evidence>
<feature type="domain" description="Transglycosylase SLT" evidence="4">
    <location>
        <begin position="503"/>
        <end position="608"/>
    </location>
</feature>
<dbReference type="PANTHER" id="PTHR37423:SF5">
    <property type="entry name" value="SOLUBLE LYTIC MUREIN TRANSGLYCOSYLASE"/>
    <property type="match status" value="1"/>
</dbReference>
<dbReference type="Gene3D" id="1.25.20.10">
    <property type="entry name" value="Bacterial muramidases"/>
    <property type="match status" value="1"/>
</dbReference>
<feature type="domain" description="Lytic transglycosylase superhelical linker" evidence="5">
    <location>
        <begin position="422"/>
        <end position="482"/>
    </location>
</feature>
<dbReference type="EMBL" id="JAYXHS010000001">
    <property type="protein sequence ID" value="MEC5385320.1"/>
    <property type="molecule type" value="Genomic_DNA"/>
</dbReference>
<evidence type="ECO:0000313" key="6">
    <source>
        <dbReference type="EMBL" id="MEC5385320.1"/>
    </source>
</evidence>
<proteinExistence type="inferred from homology"/>
<dbReference type="SUPFAM" id="SSF53955">
    <property type="entry name" value="Lysozyme-like"/>
    <property type="match status" value="1"/>
</dbReference>